<dbReference type="PANTHER" id="PTHR31817:SF0">
    <property type="entry name" value="CHROMOSOME UNDETERMINED SCAFFOLD_67, WHOLE GENOME SHOTGUN SEQUENCE"/>
    <property type="match status" value="1"/>
</dbReference>
<sequence length="663" mass="76225">MRQLAEHEVLALIQQHIPFEAQLADGSLTIRISEYQPFVATAIHHGSRMRPELVAKCHLSEQERYFEEDPYTGEFVASMPIVLQGEDSRYEYDLNRDPKSCIYTQAWGKDVWHAPLTDAERFASLAKHSCYYRIFHALITALEHKFGYCVVYDIHSYNYERISTPCPTFNLGTAQVDRKEWQPEIKDLLTRLSQVNLPNLAVTAGENLVFQGMGYQATFVRDHFSRTLILPIEIKKVYMNESGGESYPLVIEQLKTELKGTLTGHAAFVIESRMKQPSTRRRQKAHVLDSKLPKEVVQLDRQLYRFARGLNTLSYINPINLKQEKRRFLHNRDAYQPKFTYRQLDLDPYKFREQLYRLPVEDIRDAGIQAMYRKVIDQLAVRIDLLTSLGHEEFLYNSLRYYGRPDESDIANARFILHAREYAEHEAATISAEEAIDAFHQAANDYGFSCKIQGTTKLIARAMVSGRTVKVNLNSRFSPADLYALIHHEMGVHMVTSVNAETQPLKVLQLGLPGNTHTQEGLAILCEHLSGNFPLHRLKTLALRVVAVDMMVNKRSFNETFSTLKFDYGLSDDTAFTITTRAYRGGGFTKDFLYLRGLKDALRLHRETDLTSLFIGKTGFEFKPLLDELIEREILLPPQYMPKALSMNTETDPIINFMLNCID</sequence>
<evidence type="ECO:0000256" key="1">
    <source>
        <dbReference type="ARBA" id="ARBA00001947"/>
    </source>
</evidence>
<evidence type="ECO:0008006" key="7">
    <source>
        <dbReference type="Google" id="ProtNLM"/>
    </source>
</evidence>
<dbReference type="Proteomes" id="UP000027192">
    <property type="component" value="Unassembled WGS sequence"/>
</dbReference>
<accession>A0A066RSX2</accession>
<dbReference type="RefSeq" id="WP_036754366.1">
    <property type="nucleotide sequence ID" value="NZ_JAGSGC010000007.1"/>
</dbReference>
<dbReference type="GO" id="GO:0008237">
    <property type="term" value="F:metallopeptidase activity"/>
    <property type="evidence" value="ECO:0007669"/>
    <property type="project" value="UniProtKB-KW"/>
</dbReference>
<dbReference type="GO" id="GO:0080164">
    <property type="term" value="P:regulation of nitric oxide metabolic process"/>
    <property type="evidence" value="ECO:0007669"/>
    <property type="project" value="TreeGrafter"/>
</dbReference>
<dbReference type="STRING" id="1654360.EA58_15460"/>
<dbReference type="InterPro" id="IPR012656">
    <property type="entry name" value="CHP02421_QEGLA"/>
</dbReference>
<keyword evidence="2" id="KW-0645">Protease</keyword>
<protein>
    <recommendedName>
        <fullName evidence="7">Flavohemoglobin expression-modulating QEGLA motif protein</fullName>
    </recommendedName>
</protein>
<dbReference type="SMART" id="SM01154">
    <property type="entry name" value="DUF1704"/>
    <property type="match status" value="1"/>
</dbReference>
<comment type="caution">
    <text evidence="5">The sequence shown here is derived from an EMBL/GenBank/DDBJ whole genome shotgun (WGS) entry which is preliminary data.</text>
</comment>
<organism evidence="5 6">
    <name type="scientific">Photobacterium galatheae</name>
    <dbReference type="NCBI Taxonomy" id="1654360"/>
    <lineage>
        <taxon>Bacteria</taxon>
        <taxon>Pseudomonadati</taxon>
        <taxon>Pseudomonadota</taxon>
        <taxon>Gammaproteobacteria</taxon>
        <taxon>Vibrionales</taxon>
        <taxon>Vibrionaceae</taxon>
        <taxon>Photobacterium</taxon>
    </lineage>
</organism>
<evidence type="ECO:0000313" key="5">
    <source>
        <dbReference type="EMBL" id="KDM90782.1"/>
    </source>
</evidence>
<dbReference type="InterPro" id="IPR007709">
    <property type="entry name" value="N-FG_amidohydro"/>
</dbReference>
<proteinExistence type="predicted"/>
<evidence type="ECO:0000313" key="6">
    <source>
        <dbReference type="Proteomes" id="UP000027192"/>
    </source>
</evidence>
<dbReference type="SUPFAM" id="SSF53187">
    <property type="entry name" value="Zn-dependent exopeptidases"/>
    <property type="match status" value="1"/>
</dbReference>
<keyword evidence="6" id="KW-1185">Reference proteome</keyword>
<keyword evidence="4" id="KW-0482">Metalloprotease</keyword>
<dbReference type="Gene3D" id="3.40.630.40">
    <property type="entry name" value="Zn-dependent exopeptidases"/>
    <property type="match status" value="1"/>
</dbReference>
<dbReference type="PANTHER" id="PTHR31817">
    <property type="match status" value="1"/>
</dbReference>
<evidence type="ECO:0000256" key="3">
    <source>
        <dbReference type="ARBA" id="ARBA00022801"/>
    </source>
</evidence>
<dbReference type="NCBIfam" id="TIGR02421">
    <property type="entry name" value="QEGLA"/>
    <property type="match status" value="1"/>
</dbReference>
<reference evidence="5 6" key="1">
    <citation type="submission" date="2014-04" db="EMBL/GenBank/DDBJ databases">
        <title>Draft genome sequence of Photobacterium halotolerans S2753: a solonamide, ngercheumicin and holomycin producer.</title>
        <authorList>
            <person name="Machado H.R."/>
            <person name="Gram L."/>
        </authorList>
    </citation>
    <scope>NUCLEOTIDE SEQUENCE [LARGE SCALE GENOMIC DNA]</scope>
    <source>
        <strain evidence="5 6">S2753</strain>
    </source>
</reference>
<dbReference type="InterPro" id="IPR012548">
    <property type="entry name" value="MATCAP"/>
</dbReference>
<evidence type="ECO:0000256" key="2">
    <source>
        <dbReference type="ARBA" id="ARBA00022670"/>
    </source>
</evidence>
<dbReference type="Pfam" id="PF08014">
    <property type="entry name" value="MATCAP"/>
    <property type="match status" value="1"/>
</dbReference>
<dbReference type="GO" id="GO:0006508">
    <property type="term" value="P:proteolysis"/>
    <property type="evidence" value="ECO:0007669"/>
    <property type="project" value="UniProtKB-KW"/>
</dbReference>
<evidence type="ECO:0000256" key="4">
    <source>
        <dbReference type="ARBA" id="ARBA00023049"/>
    </source>
</evidence>
<dbReference type="EMBL" id="JMIB01000028">
    <property type="protein sequence ID" value="KDM90782.1"/>
    <property type="molecule type" value="Genomic_DNA"/>
</dbReference>
<dbReference type="AlphaFoldDB" id="A0A066RSX2"/>
<dbReference type="Pfam" id="PF05013">
    <property type="entry name" value="FGase"/>
    <property type="match status" value="1"/>
</dbReference>
<gene>
    <name evidence="5" type="ORF">EA58_15460</name>
</gene>
<name>A0A066RSX2_9GAMM</name>
<comment type="cofactor">
    <cofactor evidence="1">
        <name>Zn(2+)</name>
        <dbReference type="ChEBI" id="CHEBI:29105"/>
    </cofactor>
</comment>
<dbReference type="OrthoDB" id="9785840at2"/>
<keyword evidence="3" id="KW-0378">Hydrolase</keyword>